<keyword evidence="2" id="KW-1185">Reference proteome</keyword>
<gene>
    <name evidence="1" type="ORF">MMUR_47750</name>
</gene>
<name>A0A7I9WST3_9MYCO</name>
<evidence type="ECO:0000313" key="1">
    <source>
        <dbReference type="EMBL" id="GFG60639.1"/>
    </source>
</evidence>
<sequence length="39" mass="4577">MYTLEWGSDSEIYDSLEAVQQAQRELNEMGMTGSCFWRN</sequence>
<dbReference type="EMBL" id="BLKT01000003">
    <property type="protein sequence ID" value="GFG60639.1"/>
    <property type="molecule type" value="Genomic_DNA"/>
</dbReference>
<accession>A0A7I9WST3</accession>
<comment type="caution">
    <text evidence="1">The sequence shown here is derived from an EMBL/GenBank/DDBJ whole genome shotgun (WGS) entry which is preliminary data.</text>
</comment>
<protein>
    <submittedName>
        <fullName evidence="1">Uncharacterized protein</fullName>
    </submittedName>
</protein>
<organism evidence="1 2">
    <name type="scientific">Mycolicibacterium murale</name>
    <dbReference type="NCBI Taxonomy" id="182220"/>
    <lineage>
        <taxon>Bacteria</taxon>
        <taxon>Bacillati</taxon>
        <taxon>Actinomycetota</taxon>
        <taxon>Actinomycetes</taxon>
        <taxon>Mycobacteriales</taxon>
        <taxon>Mycobacteriaceae</taxon>
        <taxon>Mycolicibacterium</taxon>
    </lineage>
</organism>
<dbReference type="Proteomes" id="UP000465241">
    <property type="component" value="Unassembled WGS sequence"/>
</dbReference>
<dbReference type="AlphaFoldDB" id="A0A7I9WST3"/>
<reference evidence="1 2" key="1">
    <citation type="journal article" date="2019" name="Emerg. Microbes Infect.">
        <title>Comprehensive subspecies identification of 175 nontuberculous mycobacteria species based on 7547 genomic profiles.</title>
        <authorList>
            <person name="Matsumoto Y."/>
            <person name="Kinjo T."/>
            <person name="Motooka D."/>
            <person name="Nabeya D."/>
            <person name="Jung N."/>
            <person name="Uechi K."/>
            <person name="Horii T."/>
            <person name="Iida T."/>
            <person name="Fujita J."/>
            <person name="Nakamura S."/>
        </authorList>
    </citation>
    <scope>NUCLEOTIDE SEQUENCE [LARGE SCALE GENOMIC DNA]</scope>
    <source>
        <strain evidence="1 2">JCM 13392</strain>
    </source>
</reference>
<evidence type="ECO:0000313" key="2">
    <source>
        <dbReference type="Proteomes" id="UP000465241"/>
    </source>
</evidence>
<proteinExistence type="predicted"/>